<dbReference type="PANTHER" id="PTHR46494">
    <property type="entry name" value="CORA FAMILY METAL ION TRANSPORTER (EUROFUNG)"/>
    <property type="match status" value="1"/>
</dbReference>
<comment type="similarity">
    <text evidence="2">Belongs to the CorA metal ion transporter (MIT) (TC 1.A.35) family.</text>
</comment>
<sequence>MEATLIDGQGAVKRLSGKDVAAQLPKEGFFWLDVANATENEIAGLAVALQLDAKLSTWLPRFGQSARFKASAQYLRVSAWADSGNHAVVQGHLLYSPASLITVFDGTATRMDKARERFRELAPEIASHHGYALVLVLHELVTGFYPRLERAEELLDRLEEQIFLNPAAEQLVSLADLRRELSSLHRRLLPLRDRVTTVVTAIGGVPGISAEVWPSLQSYVERLADLVELINAYRQRTSEAMEGYRASVSNRQSEQINRLTIISWVFLPITFLTGYFGMNFNWAIDQLLATRDDFLLLGVGLPLLSLGVTLLLFKSLGWMGTWRRKKLQSGGSGVRGLGASATSKAGRAENRHDVPAKPSSAR</sequence>
<reference evidence="13 14" key="1">
    <citation type="submission" date="2017-09" db="EMBL/GenBank/DDBJ databases">
        <title>Metagenomic Analysis Reveals Denitrifying Candidatus Accumulibacter and Flanking Population as a Source of N2O.</title>
        <authorList>
            <person name="Gao H."/>
            <person name="Mao Y."/>
            <person name="Zhao X."/>
            <person name="Liu W.-T."/>
            <person name="Zhang T."/>
            <person name="Wells G."/>
        </authorList>
    </citation>
    <scope>NUCLEOTIDE SEQUENCE [LARGE SCALE GENOMIC DNA]</scope>
    <source>
        <strain evidence="13">CANDO_2_IC</strain>
    </source>
</reference>
<dbReference type="GO" id="GO:0015087">
    <property type="term" value="F:cobalt ion transmembrane transporter activity"/>
    <property type="evidence" value="ECO:0007669"/>
    <property type="project" value="TreeGrafter"/>
</dbReference>
<evidence type="ECO:0000256" key="2">
    <source>
        <dbReference type="ARBA" id="ARBA00009765"/>
    </source>
</evidence>
<dbReference type="Gene3D" id="1.20.58.340">
    <property type="entry name" value="Magnesium transport protein CorA, transmembrane region"/>
    <property type="match status" value="2"/>
</dbReference>
<dbReference type="GO" id="GO:0050897">
    <property type="term" value="F:cobalt ion binding"/>
    <property type="evidence" value="ECO:0007669"/>
    <property type="project" value="TreeGrafter"/>
</dbReference>
<dbReference type="GO" id="GO:0000287">
    <property type="term" value="F:magnesium ion binding"/>
    <property type="evidence" value="ECO:0007669"/>
    <property type="project" value="TreeGrafter"/>
</dbReference>
<dbReference type="PANTHER" id="PTHR46494:SF3">
    <property type="entry name" value="ZINC TRANSPORT PROTEIN ZNTB"/>
    <property type="match status" value="1"/>
</dbReference>
<protein>
    <recommendedName>
        <fullName evidence="15">Magnesium and cobalt transport protein CorA</fullName>
    </recommendedName>
</protein>
<evidence type="ECO:0000256" key="9">
    <source>
        <dbReference type="ARBA" id="ARBA00023065"/>
    </source>
</evidence>
<dbReference type="AlphaFoldDB" id="A0A6A7RYV1"/>
<evidence type="ECO:0000256" key="4">
    <source>
        <dbReference type="ARBA" id="ARBA00022475"/>
    </source>
</evidence>
<evidence type="ECO:0000313" key="13">
    <source>
        <dbReference type="EMBL" id="MQM32685.1"/>
    </source>
</evidence>
<evidence type="ECO:0008006" key="15">
    <source>
        <dbReference type="Google" id="ProtNLM"/>
    </source>
</evidence>
<evidence type="ECO:0000256" key="8">
    <source>
        <dbReference type="ARBA" id="ARBA00022989"/>
    </source>
</evidence>
<dbReference type="GO" id="GO:0015095">
    <property type="term" value="F:magnesium ion transmembrane transporter activity"/>
    <property type="evidence" value="ECO:0007669"/>
    <property type="project" value="TreeGrafter"/>
</dbReference>
<keyword evidence="5" id="KW-0997">Cell inner membrane</keyword>
<evidence type="ECO:0000256" key="5">
    <source>
        <dbReference type="ARBA" id="ARBA00022519"/>
    </source>
</evidence>
<dbReference type="GO" id="GO:0005886">
    <property type="term" value="C:plasma membrane"/>
    <property type="evidence" value="ECO:0007669"/>
    <property type="project" value="UniProtKB-SubCell"/>
</dbReference>
<dbReference type="Proteomes" id="UP000342300">
    <property type="component" value="Unassembled WGS sequence"/>
</dbReference>
<evidence type="ECO:0000256" key="6">
    <source>
        <dbReference type="ARBA" id="ARBA00022692"/>
    </source>
</evidence>
<evidence type="ECO:0000313" key="14">
    <source>
        <dbReference type="Proteomes" id="UP000342300"/>
    </source>
</evidence>
<feature type="region of interest" description="Disordered" evidence="11">
    <location>
        <begin position="327"/>
        <end position="362"/>
    </location>
</feature>
<keyword evidence="4" id="KW-1003">Cell membrane</keyword>
<evidence type="ECO:0000256" key="10">
    <source>
        <dbReference type="ARBA" id="ARBA00023136"/>
    </source>
</evidence>
<keyword evidence="10 12" id="KW-0472">Membrane</keyword>
<gene>
    <name evidence="13" type="ORF">CRU78_20220</name>
</gene>
<proteinExistence type="inferred from homology"/>
<evidence type="ECO:0000256" key="12">
    <source>
        <dbReference type="SAM" id="Phobius"/>
    </source>
</evidence>
<keyword evidence="8 12" id="KW-1133">Transmembrane helix</keyword>
<organism evidence="13 14">
    <name type="scientific">Candidatus Accumulibacter phosphatis</name>
    <dbReference type="NCBI Taxonomy" id="327160"/>
    <lineage>
        <taxon>Bacteria</taxon>
        <taxon>Pseudomonadati</taxon>
        <taxon>Pseudomonadota</taxon>
        <taxon>Betaproteobacteria</taxon>
        <taxon>Candidatus Accumulibacter</taxon>
    </lineage>
</organism>
<evidence type="ECO:0000256" key="7">
    <source>
        <dbReference type="ARBA" id="ARBA00022833"/>
    </source>
</evidence>
<dbReference type="EMBL" id="PDHS01000595">
    <property type="protein sequence ID" value="MQM32685.1"/>
    <property type="molecule type" value="Genomic_DNA"/>
</dbReference>
<name>A0A6A7RYV1_9PROT</name>
<keyword evidence="6 12" id="KW-0812">Transmembrane</keyword>
<accession>A0A6A7RYV1</accession>
<dbReference type="InterPro" id="IPR045863">
    <property type="entry name" value="CorA_TM1_TM2"/>
</dbReference>
<dbReference type="SUPFAM" id="SSF144083">
    <property type="entry name" value="Magnesium transport protein CorA, transmembrane region"/>
    <property type="match status" value="1"/>
</dbReference>
<dbReference type="Pfam" id="PF01544">
    <property type="entry name" value="CorA"/>
    <property type="match status" value="1"/>
</dbReference>
<feature type="transmembrane region" description="Helical" evidence="12">
    <location>
        <begin position="261"/>
        <end position="282"/>
    </location>
</feature>
<dbReference type="InterPro" id="IPR002523">
    <property type="entry name" value="MgTranspt_CorA/ZnTranspt_ZntB"/>
</dbReference>
<keyword evidence="3" id="KW-0813">Transport</keyword>
<evidence type="ECO:0000256" key="1">
    <source>
        <dbReference type="ARBA" id="ARBA00004651"/>
    </source>
</evidence>
<comment type="subcellular location">
    <subcellularLocation>
        <location evidence="1">Cell membrane</location>
        <topology evidence="1">Multi-pass membrane protein</topology>
    </subcellularLocation>
</comment>
<comment type="caution">
    <text evidence="13">The sequence shown here is derived from an EMBL/GenBank/DDBJ whole genome shotgun (WGS) entry which is preliminary data.</text>
</comment>
<keyword evidence="7" id="KW-0862">Zinc</keyword>
<dbReference type="InterPro" id="IPR045861">
    <property type="entry name" value="CorA_cytoplasmic_dom"/>
</dbReference>
<feature type="transmembrane region" description="Helical" evidence="12">
    <location>
        <begin position="294"/>
        <end position="316"/>
    </location>
</feature>
<evidence type="ECO:0000256" key="3">
    <source>
        <dbReference type="ARBA" id="ARBA00022448"/>
    </source>
</evidence>
<keyword evidence="9" id="KW-0406">Ion transport</keyword>
<evidence type="ECO:0000256" key="11">
    <source>
        <dbReference type="SAM" id="MobiDB-lite"/>
    </source>
</evidence>
<dbReference type="SUPFAM" id="SSF143865">
    <property type="entry name" value="CorA soluble domain-like"/>
    <property type="match status" value="1"/>
</dbReference>
<feature type="compositionally biased region" description="Basic and acidic residues" evidence="11">
    <location>
        <begin position="346"/>
        <end position="355"/>
    </location>
</feature>